<keyword evidence="1" id="KW-0418">Kinase</keyword>
<dbReference type="AlphaFoldDB" id="A0A8S1RQ75"/>
<comment type="caution">
    <text evidence="3">The sequence shown here is derived from an EMBL/GenBank/DDBJ whole genome shotgun (WGS) entry which is preliminary data.</text>
</comment>
<protein>
    <recommendedName>
        <fullName evidence="2">PIPK domain-containing protein</fullName>
    </recommendedName>
</protein>
<evidence type="ECO:0000259" key="2">
    <source>
        <dbReference type="PROSITE" id="PS51455"/>
    </source>
</evidence>
<evidence type="ECO:0000313" key="3">
    <source>
        <dbReference type="EMBL" id="CAD8129025.1"/>
    </source>
</evidence>
<dbReference type="Pfam" id="PF01504">
    <property type="entry name" value="PIP5K"/>
    <property type="match status" value="1"/>
</dbReference>
<accession>A0A8S1RQ75</accession>
<dbReference type="InterPro" id="IPR002498">
    <property type="entry name" value="PInositol-4-P-4/5-kinase_core"/>
</dbReference>
<dbReference type="EMBL" id="CAJJDN010000204">
    <property type="protein sequence ID" value="CAD8129025.1"/>
    <property type="molecule type" value="Genomic_DNA"/>
</dbReference>
<sequence>MIINYYSKQSVNKNYQLYFKIQEAISQIYMKMIHQYYQNIGQESKIFIMMKNALQIPSNYVLKTYNLKGSEFQRKVLKSEDFKRNLRKTTLKDIDFKEAQVKLLFLKLNQKFRILLKFEHNGLFITYYQNELVFFLFQVFSILNQVLSFFKEKGIYYHNAINDYLQIQNAEKMIEQVTKIGINFSKDLDYSAKNP</sequence>
<keyword evidence="1" id="KW-0547">Nucleotide-binding</keyword>
<feature type="domain" description="PIPK" evidence="2">
    <location>
        <begin position="1"/>
        <end position="195"/>
    </location>
</feature>
<keyword evidence="4" id="KW-1185">Reference proteome</keyword>
<dbReference type="GO" id="GO:0046488">
    <property type="term" value="P:phosphatidylinositol metabolic process"/>
    <property type="evidence" value="ECO:0007669"/>
    <property type="project" value="UniProtKB-UniRule"/>
</dbReference>
<reference evidence="3" key="1">
    <citation type="submission" date="2021-01" db="EMBL/GenBank/DDBJ databases">
        <authorList>
            <consortium name="Genoscope - CEA"/>
            <person name="William W."/>
        </authorList>
    </citation>
    <scope>NUCLEOTIDE SEQUENCE</scope>
</reference>
<organism evidence="3 4">
    <name type="scientific">Paramecium sonneborni</name>
    <dbReference type="NCBI Taxonomy" id="65129"/>
    <lineage>
        <taxon>Eukaryota</taxon>
        <taxon>Sar</taxon>
        <taxon>Alveolata</taxon>
        <taxon>Ciliophora</taxon>
        <taxon>Intramacronucleata</taxon>
        <taxon>Oligohymenophorea</taxon>
        <taxon>Peniculida</taxon>
        <taxon>Parameciidae</taxon>
        <taxon>Paramecium</taxon>
    </lineage>
</organism>
<evidence type="ECO:0000313" key="4">
    <source>
        <dbReference type="Proteomes" id="UP000692954"/>
    </source>
</evidence>
<dbReference type="GO" id="GO:0052742">
    <property type="term" value="F:phosphatidylinositol kinase activity"/>
    <property type="evidence" value="ECO:0007669"/>
    <property type="project" value="InterPro"/>
</dbReference>
<keyword evidence="1" id="KW-0808">Transferase</keyword>
<dbReference type="GO" id="GO:0005524">
    <property type="term" value="F:ATP binding"/>
    <property type="evidence" value="ECO:0007669"/>
    <property type="project" value="UniProtKB-UniRule"/>
</dbReference>
<keyword evidence="1" id="KW-0067">ATP-binding</keyword>
<gene>
    <name evidence="3" type="ORF">PSON_ATCC_30995.1.T2040018</name>
</gene>
<name>A0A8S1RQ75_9CILI</name>
<dbReference type="PROSITE" id="PS51455">
    <property type="entry name" value="PIPK"/>
    <property type="match status" value="1"/>
</dbReference>
<evidence type="ECO:0000256" key="1">
    <source>
        <dbReference type="PROSITE-ProRule" id="PRU00781"/>
    </source>
</evidence>
<proteinExistence type="predicted"/>
<dbReference type="Proteomes" id="UP000692954">
    <property type="component" value="Unassembled WGS sequence"/>
</dbReference>